<dbReference type="AlphaFoldDB" id="C7FPI0"/>
<evidence type="ECO:0000313" key="2">
    <source>
        <dbReference type="EMBL" id="ACU26483.1"/>
    </source>
</evidence>
<dbReference type="PANTHER" id="PTHR21666">
    <property type="entry name" value="PEPTIDASE-RELATED"/>
    <property type="match status" value="1"/>
</dbReference>
<proteinExistence type="predicted"/>
<dbReference type="Gene3D" id="2.70.70.10">
    <property type="entry name" value="Glucose Permease (Domain IIA)"/>
    <property type="match status" value="1"/>
</dbReference>
<protein>
    <submittedName>
        <fullName evidence="2">Membrane protein</fullName>
    </submittedName>
</protein>
<sequence length="207" mass="23296">MKHTLKRDSYAPLRVEGVTFKPVIRLPQTYEVYDFSEGYDPERTLTSPYGIGRYNERRPGMYLGEQFSEGRRDIHVGIDIAAPAGEAVYAFYAGSIFKLGDNALPYDYGPTIITRHRWLDQEVFALHGHLSRGSLSRWSEGERFEAGERLAEVGSREVNGGWNPHLHFQLSLVVPETHDLPGAVGDADMPWALSAFPDPRCVLGPLY</sequence>
<dbReference type="SUPFAM" id="SSF51261">
    <property type="entry name" value="Duplicated hybrid motif"/>
    <property type="match status" value="1"/>
</dbReference>
<organism evidence="2">
    <name type="scientific">uncultured bacterium HF186_25m_13D19</name>
    <dbReference type="NCBI Taxonomy" id="662888"/>
    <lineage>
        <taxon>Bacteria</taxon>
        <taxon>environmental samples</taxon>
    </lineage>
</organism>
<accession>C7FPI0</accession>
<feature type="domain" description="M23ase beta-sheet core" evidence="1">
    <location>
        <begin position="74"/>
        <end position="170"/>
    </location>
</feature>
<name>C7FPI0_9BACT</name>
<dbReference type="EMBL" id="GQ412709">
    <property type="protein sequence ID" value="ACU26483.1"/>
    <property type="molecule type" value="Genomic_DNA"/>
</dbReference>
<dbReference type="PANTHER" id="PTHR21666:SF270">
    <property type="entry name" value="MUREIN HYDROLASE ACTIVATOR ENVC"/>
    <property type="match status" value="1"/>
</dbReference>
<dbReference type="InterPro" id="IPR016047">
    <property type="entry name" value="M23ase_b-sheet_dom"/>
</dbReference>
<dbReference type="Pfam" id="PF01551">
    <property type="entry name" value="Peptidase_M23"/>
    <property type="match status" value="1"/>
</dbReference>
<reference evidence="2" key="1">
    <citation type="journal article" date="2009" name="Environ. Microbiol. Rep.">
        <title>Characterization of canthaxanthin biosynthesis genes from an uncultured marine bacterium.</title>
        <authorList>
            <person name="Maresca J.A."/>
            <person name="Braff J.C."/>
            <person name="Delong E.F."/>
        </authorList>
    </citation>
    <scope>NUCLEOTIDE SEQUENCE</scope>
</reference>
<dbReference type="InterPro" id="IPR050570">
    <property type="entry name" value="Cell_wall_metabolism_enzyme"/>
</dbReference>
<dbReference type="GO" id="GO:0004222">
    <property type="term" value="F:metalloendopeptidase activity"/>
    <property type="evidence" value="ECO:0007669"/>
    <property type="project" value="TreeGrafter"/>
</dbReference>
<dbReference type="CDD" id="cd12797">
    <property type="entry name" value="M23_peptidase"/>
    <property type="match status" value="1"/>
</dbReference>
<evidence type="ECO:0000259" key="1">
    <source>
        <dbReference type="Pfam" id="PF01551"/>
    </source>
</evidence>
<dbReference type="InterPro" id="IPR011055">
    <property type="entry name" value="Dup_hybrid_motif"/>
</dbReference>